<feature type="transmembrane region" description="Helical" evidence="1">
    <location>
        <begin position="28"/>
        <end position="46"/>
    </location>
</feature>
<proteinExistence type="predicted"/>
<keyword evidence="1" id="KW-1133">Transmembrane helix</keyword>
<name>A0A9D2BVY1_9FIRM</name>
<keyword evidence="1" id="KW-0812">Transmembrane</keyword>
<gene>
    <name evidence="2" type="ORF">H9846_08660</name>
</gene>
<feature type="transmembrane region" description="Helical" evidence="1">
    <location>
        <begin position="433"/>
        <end position="449"/>
    </location>
</feature>
<evidence type="ECO:0000256" key="1">
    <source>
        <dbReference type="SAM" id="Phobius"/>
    </source>
</evidence>
<sequence>MSTLLAGGVLICFSGALALLLQRRIEELFPLSIFGIIAVLYISGLLGNLQAGFIAVLVLAAATLAVLAVKAWQNRPAVHSLVLTPGLLVFCAFLALVWFGHRGRMFSEWDEFSHWGLVIKNMYSLDRLGNVAQATTTFRGYPPAASLFAYFWCKLSGTFQESDTFRSAGLFLFALLLPWLRSLQWKNVGRILAVTASVLLLPCMFNAAALTTIYVDTLLGIILAYVLFVAFAEERRPSDLLLLCAACFVLPLVKASGTGLALIAVLVLTVEIMLLQKDWPGRKKLVWGCLPFAAVLAGKYSWDLYLRLTDTQEAWSTSNLTLQNVWGLLTGRGEEYQKSTIRNFAHAVLDPAQYAFGDTLRFSAVGWGVLFLACGAVVLALLRRERRAQKRYALCLLGVATGYAVYALSLLLLYLFTFTAYEAERLASFDRYLSTYLTAMFAFLGGLLVDRFSQSGRVPGGVCYVVLAFLLLAVDRSGLRALTVSQQQSAAASIELRRQREVPQQVLDKLDAQTDRVYILCQQDNGFDYTIHCYAFTPVKSATRAWSLGPPYDEGDVWTQNLSVEAFAQALQEDTHLYIYHADAQFVEGYGALFADPQAIRDKTLFRVETQGGSVRLVEE</sequence>
<reference evidence="2" key="2">
    <citation type="submission" date="2021-04" db="EMBL/GenBank/DDBJ databases">
        <authorList>
            <person name="Gilroy R."/>
        </authorList>
    </citation>
    <scope>NUCLEOTIDE SEQUENCE</scope>
    <source>
        <strain evidence="2">ChiHecec2B26-7398</strain>
    </source>
</reference>
<comment type="caution">
    <text evidence="2">The sequence shown here is derived from an EMBL/GenBank/DDBJ whole genome shotgun (WGS) entry which is preliminary data.</text>
</comment>
<feature type="transmembrane region" description="Helical" evidence="1">
    <location>
        <begin position="461"/>
        <end position="479"/>
    </location>
</feature>
<feature type="transmembrane region" description="Helical" evidence="1">
    <location>
        <begin position="364"/>
        <end position="382"/>
    </location>
</feature>
<feature type="transmembrane region" description="Helical" evidence="1">
    <location>
        <begin position="78"/>
        <end position="99"/>
    </location>
</feature>
<dbReference type="Proteomes" id="UP000886751">
    <property type="component" value="Unassembled WGS sequence"/>
</dbReference>
<dbReference type="AlphaFoldDB" id="A0A9D2BVY1"/>
<evidence type="ECO:0000313" key="2">
    <source>
        <dbReference type="EMBL" id="HIX95512.1"/>
    </source>
</evidence>
<feature type="transmembrane region" description="Helical" evidence="1">
    <location>
        <begin position="53"/>
        <end position="72"/>
    </location>
</feature>
<accession>A0A9D2BVY1</accession>
<feature type="transmembrane region" description="Helical" evidence="1">
    <location>
        <begin position="187"/>
        <end position="205"/>
    </location>
</feature>
<organism evidence="2 3">
    <name type="scientific">Candidatus Gemmiger excrementipullorum</name>
    <dbReference type="NCBI Taxonomy" id="2838610"/>
    <lineage>
        <taxon>Bacteria</taxon>
        <taxon>Bacillati</taxon>
        <taxon>Bacillota</taxon>
        <taxon>Clostridia</taxon>
        <taxon>Eubacteriales</taxon>
        <taxon>Gemmiger</taxon>
    </lineage>
</organism>
<evidence type="ECO:0000313" key="3">
    <source>
        <dbReference type="Proteomes" id="UP000886751"/>
    </source>
</evidence>
<keyword evidence="1" id="KW-0472">Membrane</keyword>
<feature type="transmembrane region" description="Helical" evidence="1">
    <location>
        <begin position="164"/>
        <end position="181"/>
    </location>
</feature>
<protein>
    <submittedName>
        <fullName evidence="2">Uncharacterized protein</fullName>
    </submittedName>
</protein>
<dbReference type="EMBL" id="DXEI01000128">
    <property type="protein sequence ID" value="HIX95512.1"/>
    <property type="molecule type" value="Genomic_DNA"/>
</dbReference>
<feature type="transmembrane region" description="Helical" evidence="1">
    <location>
        <begin position="252"/>
        <end position="273"/>
    </location>
</feature>
<reference evidence="2" key="1">
    <citation type="journal article" date="2021" name="PeerJ">
        <title>Extensive microbial diversity within the chicken gut microbiome revealed by metagenomics and culture.</title>
        <authorList>
            <person name="Gilroy R."/>
            <person name="Ravi A."/>
            <person name="Getino M."/>
            <person name="Pursley I."/>
            <person name="Horton D.L."/>
            <person name="Alikhan N.F."/>
            <person name="Baker D."/>
            <person name="Gharbi K."/>
            <person name="Hall N."/>
            <person name="Watson M."/>
            <person name="Adriaenssens E.M."/>
            <person name="Foster-Nyarko E."/>
            <person name="Jarju S."/>
            <person name="Secka A."/>
            <person name="Antonio M."/>
            <person name="Oren A."/>
            <person name="Chaudhuri R.R."/>
            <person name="La Ragione R."/>
            <person name="Hildebrand F."/>
            <person name="Pallen M.J."/>
        </authorList>
    </citation>
    <scope>NUCLEOTIDE SEQUENCE</scope>
    <source>
        <strain evidence="2">ChiHecec2B26-7398</strain>
    </source>
</reference>
<feature type="transmembrane region" description="Helical" evidence="1">
    <location>
        <begin position="394"/>
        <end position="421"/>
    </location>
</feature>
<feature type="transmembrane region" description="Helical" evidence="1">
    <location>
        <begin position="212"/>
        <end position="232"/>
    </location>
</feature>